<evidence type="ECO:0008006" key="3">
    <source>
        <dbReference type="Google" id="ProtNLM"/>
    </source>
</evidence>
<protein>
    <recommendedName>
        <fullName evidence="3">Sulfotransferase</fullName>
    </recommendedName>
</protein>
<reference evidence="1 2" key="1">
    <citation type="submission" date="2017-08" db="EMBL/GenBank/DDBJ databases">
        <title>Infants hospitalized years apart are colonized by the same room-sourced microbial strains.</title>
        <authorList>
            <person name="Brooks B."/>
            <person name="Olm M.R."/>
            <person name="Firek B.A."/>
            <person name="Baker R."/>
            <person name="Thomas B.C."/>
            <person name="Morowitz M.J."/>
            <person name="Banfield J.F."/>
        </authorList>
    </citation>
    <scope>NUCLEOTIDE SEQUENCE [LARGE SCALE GENOMIC DNA]</scope>
    <source>
        <strain evidence="1">S2_005_002_R2_29</strain>
    </source>
</reference>
<gene>
    <name evidence="1" type="ORF">DI551_00570</name>
</gene>
<dbReference type="Pfam" id="PF13469">
    <property type="entry name" value="Sulfotransfer_3"/>
    <property type="match status" value="1"/>
</dbReference>
<evidence type="ECO:0000313" key="1">
    <source>
        <dbReference type="EMBL" id="PZQ48860.1"/>
    </source>
</evidence>
<dbReference type="Proteomes" id="UP000249417">
    <property type="component" value="Unassembled WGS sequence"/>
</dbReference>
<comment type="caution">
    <text evidence="1">The sequence shown here is derived from an EMBL/GenBank/DDBJ whole genome shotgun (WGS) entry which is preliminary data.</text>
</comment>
<proteinExistence type="predicted"/>
<dbReference type="InterPro" id="IPR027417">
    <property type="entry name" value="P-loop_NTPase"/>
</dbReference>
<sequence length="303" mass="34355">MGEKKESSLFYVLAPAYHGATTLSARANLHPYILSLGNGNPMRGEEQICSCGENVSTFCPFWTKAAEILEASEDDPIKKLLLDAPYISSRPKLNKFVNGALSLVANEIGAFCWKAFYEQAERFYGQHDRFMSFCQSWAPHKVFLDAERSNIKFMVMASMNFPVKGAIHIVRDPRGYAAALKKYYPESTPENMAMEWAAAHKRIRRLAGFFPRAPFLTLKYEDMMEDPINSLKKCIEFMGLKDFEMWDATQDQQKNHLLGLSGVDHTKGLTPITENWAEAMPREEQERVVRAAGPLFAELGYKS</sequence>
<dbReference type="AlphaFoldDB" id="A0A2W5QBS2"/>
<accession>A0A2W5QBS2</accession>
<dbReference type="SUPFAM" id="SSF52540">
    <property type="entry name" value="P-loop containing nucleoside triphosphate hydrolases"/>
    <property type="match status" value="1"/>
</dbReference>
<name>A0A2W5QBS2_9BACT</name>
<evidence type="ECO:0000313" key="2">
    <source>
        <dbReference type="Proteomes" id="UP000249417"/>
    </source>
</evidence>
<dbReference type="Gene3D" id="3.40.50.300">
    <property type="entry name" value="P-loop containing nucleotide triphosphate hydrolases"/>
    <property type="match status" value="1"/>
</dbReference>
<organism evidence="1 2">
    <name type="scientific">Micavibrio aeruginosavorus</name>
    <dbReference type="NCBI Taxonomy" id="349221"/>
    <lineage>
        <taxon>Bacteria</taxon>
        <taxon>Pseudomonadati</taxon>
        <taxon>Bdellovibrionota</taxon>
        <taxon>Bdellovibrionia</taxon>
        <taxon>Bdellovibrionales</taxon>
        <taxon>Pseudobdellovibrionaceae</taxon>
        <taxon>Micavibrio</taxon>
    </lineage>
</organism>
<dbReference type="EMBL" id="QFQB01000002">
    <property type="protein sequence ID" value="PZQ48860.1"/>
    <property type="molecule type" value="Genomic_DNA"/>
</dbReference>